<sequence length="370" mass="39936">MILVVTQSFLPDVGGTQQYLTGLADAFAARGHAIEVFCRKTSRSAAKAFDATRSYAIHRYGGIRIIRQLRVAAAIARRVRQGDVMVIVADSWKSLELLDRSKLKGVRIVCIAHGNEYLTHSAVKAGRLRRSLAKADVVAANSRFTAGLAHAFAGSVPVEVVLPGIMAPGEAREAVAAAPQGERLLCIARLEPRKGIDQIIRALAELQADYPQVVLDIVGKGEDKDRLIALAEQLGVTGRVHFHGYVSDARKAELIRQARVFVLPNRREHGSVEGFGIVFLEAAAYGVPSIAGKDGGVGDAVIDGETGLIVDGEDVATLTAGLRRLLSDEALRQRMGAKAQTRFWSEFVWHAAVTRFETVLNTGQKTGDEI</sequence>
<dbReference type="eggNOG" id="COG0438">
    <property type="taxonomic scope" value="Bacteria"/>
</dbReference>
<keyword evidence="6" id="KW-1185">Reference proteome</keyword>
<dbReference type="PANTHER" id="PTHR12526:SF510">
    <property type="entry name" value="D-INOSITOL 3-PHOSPHATE GLYCOSYLTRANSFERASE"/>
    <property type="match status" value="1"/>
</dbReference>
<dbReference type="Pfam" id="PF00534">
    <property type="entry name" value="Glycos_transf_1"/>
    <property type="match status" value="1"/>
</dbReference>
<comment type="caution">
    <text evidence="5">The sequence shown here is derived from an EMBL/GenBank/DDBJ whole genome shotgun (WGS) entry which is preliminary data.</text>
</comment>
<dbReference type="PANTHER" id="PTHR12526">
    <property type="entry name" value="GLYCOSYLTRANSFERASE"/>
    <property type="match status" value="1"/>
</dbReference>
<name>V4PM66_9CAUL</name>
<evidence type="ECO:0000256" key="1">
    <source>
        <dbReference type="ARBA" id="ARBA00022676"/>
    </source>
</evidence>
<dbReference type="PATRIC" id="fig|1121022.4.peg.2904"/>
<accession>V4PM66</accession>
<gene>
    <name evidence="5" type="ORF">ABENE_14280</name>
</gene>
<dbReference type="Gene3D" id="3.40.50.2000">
    <property type="entry name" value="Glycogen Phosphorylase B"/>
    <property type="match status" value="2"/>
</dbReference>
<evidence type="ECO:0000256" key="2">
    <source>
        <dbReference type="ARBA" id="ARBA00022679"/>
    </source>
</evidence>
<evidence type="ECO:0000313" key="5">
    <source>
        <dbReference type="EMBL" id="ESQ89351.1"/>
    </source>
</evidence>
<feature type="domain" description="Glycosyltransferase subfamily 4-like N-terminal" evidence="4">
    <location>
        <begin position="13"/>
        <end position="165"/>
    </location>
</feature>
<dbReference type="Pfam" id="PF13439">
    <property type="entry name" value="Glyco_transf_4"/>
    <property type="match status" value="1"/>
</dbReference>
<evidence type="ECO:0000259" key="3">
    <source>
        <dbReference type="Pfam" id="PF00534"/>
    </source>
</evidence>
<dbReference type="CDD" id="cd03801">
    <property type="entry name" value="GT4_PimA-like"/>
    <property type="match status" value="1"/>
</dbReference>
<dbReference type="Proteomes" id="UP000017837">
    <property type="component" value="Unassembled WGS sequence"/>
</dbReference>
<reference evidence="5 6" key="1">
    <citation type="journal article" date="2014" name="Nature">
        <title>Sequential evolution of bacterial morphology by co-option of a developmental regulator.</title>
        <authorList>
            <person name="Jiang C."/>
            <person name="Brown P.J."/>
            <person name="Ducret A."/>
            <person name="Brun Y.V."/>
        </authorList>
    </citation>
    <scope>NUCLEOTIDE SEQUENCE [LARGE SCALE GENOMIC DNA]</scope>
    <source>
        <strain evidence="5 6">DSM 16100</strain>
    </source>
</reference>
<dbReference type="SUPFAM" id="SSF53756">
    <property type="entry name" value="UDP-Glycosyltransferase/glycogen phosphorylase"/>
    <property type="match status" value="1"/>
</dbReference>
<dbReference type="OrthoDB" id="9801573at2"/>
<dbReference type="EMBL" id="AWGB01000030">
    <property type="protein sequence ID" value="ESQ89351.1"/>
    <property type="molecule type" value="Genomic_DNA"/>
</dbReference>
<organism evidence="5 6">
    <name type="scientific">Asticcacaulis benevestitus DSM 16100 = ATCC BAA-896</name>
    <dbReference type="NCBI Taxonomy" id="1121022"/>
    <lineage>
        <taxon>Bacteria</taxon>
        <taxon>Pseudomonadati</taxon>
        <taxon>Pseudomonadota</taxon>
        <taxon>Alphaproteobacteria</taxon>
        <taxon>Caulobacterales</taxon>
        <taxon>Caulobacteraceae</taxon>
        <taxon>Asticcacaulis</taxon>
    </lineage>
</organism>
<dbReference type="STRING" id="1121022.GCA_000376105_02181"/>
<evidence type="ECO:0000313" key="6">
    <source>
        <dbReference type="Proteomes" id="UP000017837"/>
    </source>
</evidence>
<keyword evidence="2" id="KW-0808">Transferase</keyword>
<evidence type="ECO:0000259" key="4">
    <source>
        <dbReference type="Pfam" id="PF13439"/>
    </source>
</evidence>
<dbReference type="InterPro" id="IPR028098">
    <property type="entry name" value="Glyco_trans_4-like_N"/>
</dbReference>
<keyword evidence="1" id="KW-0328">Glycosyltransferase</keyword>
<dbReference type="GO" id="GO:0016757">
    <property type="term" value="F:glycosyltransferase activity"/>
    <property type="evidence" value="ECO:0007669"/>
    <property type="project" value="UniProtKB-KW"/>
</dbReference>
<dbReference type="AlphaFoldDB" id="V4PM66"/>
<dbReference type="InterPro" id="IPR001296">
    <property type="entry name" value="Glyco_trans_1"/>
</dbReference>
<dbReference type="RefSeq" id="WP_018081847.1">
    <property type="nucleotide sequence ID" value="NZ_AQWM01000008.1"/>
</dbReference>
<protein>
    <recommendedName>
        <fullName evidence="7">Glycosyl transferase family 1 domain-containing protein</fullName>
    </recommendedName>
</protein>
<proteinExistence type="predicted"/>
<feature type="domain" description="Glycosyl transferase family 1" evidence="3">
    <location>
        <begin position="172"/>
        <end position="341"/>
    </location>
</feature>
<evidence type="ECO:0008006" key="7">
    <source>
        <dbReference type="Google" id="ProtNLM"/>
    </source>
</evidence>